<keyword evidence="1" id="KW-0805">Transcription regulation</keyword>
<evidence type="ECO:0000256" key="1">
    <source>
        <dbReference type="ARBA" id="ARBA00023015"/>
    </source>
</evidence>
<evidence type="ECO:0000259" key="4">
    <source>
        <dbReference type="Pfam" id="PF12802"/>
    </source>
</evidence>
<gene>
    <name evidence="5" type="ORF">ACFLIM_33050</name>
</gene>
<dbReference type="Gene3D" id="1.10.10.10">
    <property type="entry name" value="Winged helix-like DNA-binding domain superfamily/Winged helix DNA-binding domain"/>
    <property type="match status" value="1"/>
</dbReference>
<evidence type="ECO:0000313" key="6">
    <source>
        <dbReference type="Proteomes" id="UP001603978"/>
    </source>
</evidence>
<evidence type="ECO:0000313" key="5">
    <source>
        <dbReference type="EMBL" id="MFG1708048.1"/>
    </source>
</evidence>
<protein>
    <submittedName>
        <fullName evidence="5">GbsR/MarR family transcriptional regulator</fullName>
    </submittedName>
</protein>
<dbReference type="RefSeq" id="WP_393172218.1">
    <property type="nucleotide sequence ID" value="NZ_JBICRM010000025.1"/>
</dbReference>
<evidence type="ECO:0000256" key="3">
    <source>
        <dbReference type="ARBA" id="ARBA00023163"/>
    </source>
</evidence>
<dbReference type="Pfam" id="PF12802">
    <property type="entry name" value="MarR_2"/>
    <property type="match status" value="1"/>
</dbReference>
<organism evidence="5 6">
    <name type="scientific">Nonomuraea marmarensis</name>
    <dbReference type="NCBI Taxonomy" id="3351344"/>
    <lineage>
        <taxon>Bacteria</taxon>
        <taxon>Bacillati</taxon>
        <taxon>Actinomycetota</taxon>
        <taxon>Actinomycetes</taxon>
        <taxon>Streptosporangiales</taxon>
        <taxon>Streptosporangiaceae</taxon>
        <taxon>Nonomuraea</taxon>
    </lineage>
</organism>
<dbReference type="EMBL" id="JBICRM010000025">
    <property type="protein sequence ID" value="MFG1708048.1"/>
    <property type="molecule type" value="Genomic_DNA"/>
</dbReference>
<sequence length="156" mass="17464">MNDRQEQWQAAEQLALVLTEGGLQRMSARTLAMFLFTDQETVTMGDIADRLGVSAGSVSGAVKSLLSVGLIERLPAPGSRREHYRMRDDAWATLFTSQNTVIQIMLQAARKGIAATAPGDPAHQRLIQMHDFYQFMLGEIPALLDRWQQQRLPRPD</sequence>
<feature type="domain" description="HTH marR-type" evidence="4">
    <location>
        <begin position="22"/>
        <end position="82"/>
    </location>
</feature>
<dbReference type="SUPFAM" id="SSF46785">
    <property type="entry name" value="Winged helix' DNA-binding domain"/>
    <property type="match status" value="1"/>
</dbReference>
<dbReference type="InterPro" id="IPR036390">
    <property type="entry name" value="WH_DNA-bd_sf"/>
</dbReference>
<proteinExistence type="predicted"/>
<dbReference type="Proteomes" id="UP001603978">
    <property type="component" value="Unassembled WGS sequence"/>
</dbReference>
<reference evidence="5 6" key="1">
    <citation type="submission" date="2024-10" db="EMBL/GenBank/DDBJ databases">
        <authorList>
            <person name="Topkara A.R."/>
            <person name="Saygin H."/>
        </authorList>
    </citation>
    <scope>NUCLEOTIDE SEQUENCE [LARGE SCALE GENOMIC DNA]</scope>
    <source>
        <strain evidence="5 6">M3C6</strain>
    </source>
</reference>
<dbReference type="PANTHER" id="PTHR38465:SF2">
    <property type="entry name" value="HTH-TYPE TRANSCRIPTIONAL REGULATOR MMPR5"/>
    <property type="match status" value="1"/>
</dbReference>
<comment type="caution">
    <text evidence="5">The sequence shown here is derived from an EMBL/GenBank/DDBJ whole genome shotgun (WGS) entry which is preliminary data.</text>
</comment>
<dbReference type="PANTHER" id="PTHR38465">
    <property type="entry name" value="HTH-TYPE TRANSCRIPTIONAL REGULATOR MJ1563-RELATED"/>
    <property type="match status" value="1"/>
</dbReference>
<dbReference type="InterPro" id="IPR000835">
    <property type="entry name" value="HTH_MarR-typ"/>
</dbReference>
<evidence type="ECO:0000256" key="2">
    <source>
        <dbReference type="ARBA" id="ARBA00023125"/>
    </source>
</evidence>
<name>A0ABW7AL06_9ACTN</name>
<dbReference type="InterPro" id="IPR036388">
    <property type="entry name" value="WH-like_DNA-bd_sf"/>
</dbReference>
<dbReference type="InterPro" id="IPR052362">
    <property type="entry name" value="HTH-GbsR_regulator"/>
</dbReference>
<keyword evidence="3" id="KW-0804">Transcription</keyword>
<keyword evidence="6" id="KW-1185">Reference proteome</keyword>
<keyword evidence="2" id="KW-0238">DNA-binding</keyword>
<accession>A0ABW7AL06</accession>
<dbReference type="Gene3D" id="1.10.287.160">
    <property type="entry name" value="HR1 repeat"/>
    <property type="match status" value="1"/>
</dbReference>